<feature type="domain" description="Peptidase M24" evidence="1">
    <location>
        <begin position="151"/>
        <end position="368"/>
    </location>
</feature>
<dbReference type="PANTHER" id="PTHR46112">
    <property type="entry name" value="AMINOPEPTIDASE"/>
    <property type="match status" value="1"/>
</dbReference>
<dbReference type="Gene3D" id="3.40.350.10">
    <property type="entry name" value="Creatinase/prolidase N-terminal domain"/>
    <property type="match status" value="1"/>
</dbReference>
<protein>
    <submittedName>
        <fullName evidence="3">Xaa-Pro aminopeptidase</fullName>
        <ecNumber evidence="3">3.4.13.9</ecNumber>
    </submittedName>
</protein>
<dbReference type="InterPro" id="IPR000994">
    <property type="entry name" value="Pept_M24"/>
</dbReference>
<keyword evidence="3" id="KW-0224">Dipeptidase</keyword>
<dbReference type="InterPro" id="IPR029149">
    <property type="entry name" value="Creatin/AminoP/Spt16_N"/>
</dbReference>
<dbReference type="InterPro" id="IPR000587">
    <property type="entry name" value="Creatinase_N"/>
</dbReference>
<dbReference type="EMBL" id="CP002018">
    <property type="protein sequence ID" value="AEM40808.1"/>
    <property type="molecule type" value="Genomic_DNA"/>
</dbReference>
<evidence type="ECO:0000313" key="4">
    <source>
        <dbReference type="Proteomes" id="UP000000692"/>
    </source>
</evidence>
<keyword evidence="3" id="KW-0378">Hydrolase</keyword>
<dbReference type="AlphaFoldDB" id="F9Y5Y3"/>
<name>F9Y5Y3_KETVW</name>
<dbReference type="eggNOG" id="COG0006">
    <property type="taxonomic scope" value="Bacteria"/>
</dbReference>
<reference evidence="3 4" key="1">
    <citation type="journal article" date="2011" name="J. Bacteriol.">
        <title>Complete genome sequence of the industrial strain Ketogulonicigenium vulgare WSH-001.</title>
        <authorList>
            <person name="Liu L."/>
            <person name="Li Y."/>
            <person name="Zhang J."/>
            <person name="Zhou Z."/>
            <person name="Liu J."/>
            <person name="Li X."/>
            <person name="Zhou J."/>
            <person name="Du G."/>
            <person name="Wang L."/>
            <person name="Chen J."/>
        </authorList>
    </citation>
    <scope>NUCLEOTIDE SEQUENCE [LARGE SCALE GENOMIC DNA]</scope>
    <source>
        <strain evidence="3 4">WSH-001</strain>
    </source>
</reference>
<evidence type="ECO:0000259" key="2">
    <source>
        <dbReference type="Pfam" id="PF01321"/>
    </source>
</evidence>
<dbReference type="RefSeq" id="WP_013384268.1">
    <property type="nucleotide sequence ID" value="NC_017384.1"/>
</dbReference>
<sequence length="387" mass="41909">MRQTLSRAVYEKIQSRVRDGMRKAGVDALIVEGDFDVAYLTGFFHSANERPCAVYMTLDETYMLVPALEADNAARQKALATFVVYDEFPGVEDAFSILLRRLAPRGTCAYSPETPAGRVAKFKSYAPAAEWIMADIVGDARLIKLPEEIALHREAARISDLMVLSGIELIREALAKGSPLPSESELATHVKAVGVRTMFAEHADIVIGKSMSGGLVYTGENSSYPHGLPSGQRLAHGDTFILSLGCAVGGRFAESERTFVLGEPSAQQRDYYDVAMRSQQIGSDALTVGTPCEAANRICLDVIRDAGMGKFIRHRQGHGIGVWLHEAPWISDGDSTPLAAGMVVSSEPGIYVPGHAGYRISDTILITDAGPERLTTYPRDLASCTIL</sequence>
<accession>F9Y5Y3</accession>
<dbReference type="EC" id="3.4.13.9" evidence="3"/>
<dbReference type="GO" id="GO:0102009">
    <property type="term" value="F:proline dipeptidase activity"/>
    <property type="evidence" value="ECO:0007669"/>
    <property type="project" value="UniProtKB-EC"/>
</dbReference>
<evidence type="ECO:0000313" key="3">
    <source>
        <dbReference type="EMBL" id="AEM40808.1"/>
    </source>
</evidence>
<dbReference type="KEGG" id="kvl:KVU_0969"/>
<keyword evidence="3" id="KW-0031">Aminopeptidase</keyword>
<dbReference type="Pfam" id="PF00557">
    <property type="entry name" value="Peptidase_M24"/>
    <property type="match status" value="1"/>
</dbReference>
<keyword evidence="4" id="KW-1185">Reference proteome</keyword>
<dbReference type="PATRIC" id="fig|759362.5.peg.1000"/>
<dbReference type="Proteomes" id="UP000000692">
    <property type="component" value="Chromosome"/>
</dbReference>
<dbReference type="InterPro" id="IPR036005">
    <property type="entry name" value="Creatinase/aminopeptidase-like"/>
</dbReference>
<proteinExistence type="predicted"/>
<evidence type="ECO:0000259" key="1">
    <source>
        <dbReference type="Pfam" id="PF00557"/>
    </source>
</evidence>
<dbReference type="OrthoDB" id="9806388at2"/>
<dbReference type="HOGENOM" id="CLU_017266_4_1_5"/>
<dbReference type="SUPFAM" id="SSF53092">
    <property type="entry name" value="Creatinase/prolidase N-terminal domain"/>
    <property type="match status" value="1"/>
</dbReference>
<organism evidence="3 4">
    <name type="scientific">Ketogulonicigenium vulgare (strain WSH-001)</name>
    <dbReference type="NCBI Taxonomy" id="759362"/>
    <lineage>
        <taxon>Bacteria</taxon>
        <taxon>Pseudomonadati</taxon>
        <taxon>Pseudomonadota</taxon>
        <taxon>Alphaproteobacteria</taxon>
        <taxon>Rhodobacterales</taxon>
        <taxon>Roseobacteraceae</taxon>
        <taxon>Ketogulonicigenium</taxon>
    </lineage>
</organism>
<dbReference type="InterPro" id="IPR050659">
    <property type="entry name" value="Peptidase_M24B"/>
</dbReference>
<dbReference type="Gene3D" id="3.90.230.10">
    <property type="entry name" value="Creatinase/methionine aminopeptidase superfamily"/>
    <property type="match status" value="1"/>
</dbReference>
<dbReference type="SUPFAM" id="SSF55920">
    <property type="entry name" value="Creatinase/aminopeptidase"/>
    <property type="match status" value="1"/>
</dbReference>
<dbReference type="GO" id="GO:0004177">
    <property type="term" value="F:aminopeptidase activity"/>
    <property type="evidence" value="ECO:0007669"/>
    <property type="project" value="UniProtKB-KW"/>
</dbReference>
<feature type="domain" description="Creatinase N-terminal" evidence="2">
    <location>
        <begin position="15"/>
        <end position="135"/>
    </location>
</feature>
<keyword evidence="3" id="KW-0645">Protease</keyword>
<gene>
    <name evidence="3" type="ordered locus">KVU_0969</name>
</gene>
<dbReference type="PANTHER" id="PTHR46112:SF2">
    <property type="entry name" value="XAA-PRO AMINOPEPTIDASE P-RELATED"/>
    <property type="match status" value="1"/>
</dbReference>
<dbReference type="Pfam" id="PF01321">
    <property type="entry name" value="Creatinase_N"/>
    <property type="match status" value="1"/>
</dbReference>